<sequence length="192" mass="22211">MTSNEIEKSNCIFCNIVNKLESTEILYEDEDVCVFRDIKPASDFHILTIPKRHIEDAKALTTADKNLVNKLESTEILYEDEDVCVFRDIKPASDFHILTIPKRHIEDAKALTTADKNLVDRMLCVAKEQLAKNNLSVDDARFGYHWPPFRSVRHLHLHTIAPESKMGLISRIIFKKDSYWFVSPDYVDSRLC</sequence>
<dbReference type="InterPro" id="IPR011146">
    <property type="entry name" value="HIT-like"/>
</dbReference>
<dbReference type="PANTHER" id="PTHR12486">
    <property type="entry name" value="APRATAXIN-RELATED"/>
    <property type="match status" value="1"/>
</dbReference>
<proteinExistence type="inferred from homology"/>
<dbReference type="PRINTS" id="PR00332">
    <property type="entry name" value="HISTRIAD"/>
</dbReference>
<evidence type="ECO:0000256" key="3">
    <source>
        <dbReference type="ARBA" id="ARBA00024472"/>
    </source>
</evidence>
<comment type="caution">
    <text evidence="7">Lacks conserved residue(s) required for the propagation of feature annotation.</text>
</comment>
<dbReference type="PANTHER" id="PTHR12486:SF5">
    <property type="entry name" value="ADENOSINE 5'-MONOPHOSPHORAMIDASE HINT3"/>
    <property type="match status" value="1"/>
</dbReference>
<evidence type="ECO:0000259" key="8">
    <source>
        <dbReference type="PROSITE" id="PS51084"/>
    </source>
</evidence>
<dbReference type="InParanoid" id="A0A0N0PEQ2"/>
<evidence type="ECO:0000313" key="10">
    <source>
        <dbReference type="Proteomes" id="UP000053240"/>
    </source>
</evidence>
<keyword evidence="10" id="KW-1185">Reference proteome</keyword>
<dbReference type="FunCoup" id="A0A0N0PEQ2">
    <property type="interactions" value="903"/>
</dbReference>
<dbReference type="InterPro" id="IPR036265">
    <property type="entry name" value="HIT-like_sf"/>
</dbReference>
<evidence type="ECO:0000256" key="6">
    <source>
        <dbReference type="ARBA" id="ARBA00042361"/>
    </source>
</evidence>
<accession>A0A0N0PEQ2</accession>
<keyword evidence="2" id="KW-0378">Hydrolase</keyword>
<evidence type="ECO:0000256" key="7">
    <source>
        <dbReference type="PROSITE-ProRule" id="PRU00464"/>
    </source>
</evidence>
<dbReference type="Pfam" id="PF11969">
    <property type="entry name" value="DcpS_C"/>
    <property type="match status" value="1"/>
</dbReference>
<dbReference type="SUPFAM" id="SSF54197">
    <property type="entry name" value="HIT-like"/>
    <property type="match status" value="2"/>
</dbReference>
<protein>
    <recommendedName>
        <fullName evidence="5">Adenosine 5'-monophosphoramidase HINT3</fullName>
    </recommendedName>
    <alternativeName>
        <fullName evidence="6">Histidine triad nucleotide-binding protein 3</fullName>
    </alternativeName>
</protein>
<feature type="domain" description="HIT" evidence="8">
    <location>
        <begin position="12"/>
        <end position="61"/>
    </location>
</feature>
<dbReference type="EMBL" id="KQ459736">
    <property type="protein sequence ID" value="KPJ20226.1"/>
    <property type="molecule type" value="Genomic_DNA"/>
</dbReference>
<evidence type="ECO:0000256" key="1">
    <source>
        <dbReference type="ARBA" id="ARBA00022741"/>
    </source>
</evidence>
<dbReference type="Pfam" id="PF01230">
    <property type="entry name" value="HIT"/>
    <property type="match status" value="1"/>
</dbReference>
<dbReference type="STRING" id="76193.A0A0N0PEQ2"/>
<gene>
    <name evidence="9" type="ORF">RR48_01794</name>
</gene>
<name>A0A0N0PEQ2_PAPMA</name>
<dbReference type="Proteomes" id="UP000053240">
    <property type="component" value="Unassembled WGS sequence"/>
</dbReference>
<evidence type="ECO:0000256" key="4">
    <source>
        <dbReference type="ARBA" id="ARBA00025764"/>
    </source>
</evidence>
<evidence type="ECO:0000256" key="2">
    <source>
        <dbReference type="ARBA" id="ARBA00022801"/>
    </source>
</evidence>
<dbReference type="GO" id="GO:0000166">
    <property type="term" value="F:nucleotide binding"/>
    <property type="evidence" value="ECO:0007669"/>
    <property type="project" value="UniProtKB-KW"/>
</dbReference>
<keyword evidence="1" id="KW-0547">Nucleotide-binding</keyword>
<feature type="short sequence motif" description="Histidine triad motif" evidence="7">
    <location>
        <begin position="154"/>
        <end position="158"/>
    </location>
</feature>
<comment type="catalytic activity">
    <reaction evidence="3">
        <text>adenosine 5'-phosphoramidate + H2O = NH4(+) + AMP</text>
        <dbReference type="Rhea" id="RHEA:67916"/>
        <dbReference type="ChEBI" id="CHEBI:15377"/>
        <dbReference type="ChEBI" id="CHEBI:28938"/>
        <dbReference type="ChEBI" id="CHEBI:57890"/>
        <dbReference type="ChEBI" id="CHEBI:456215"/>
    </reaction>
</comment>
<dbReference type="PROSITE" id="PS51084">
    <property type="entry name" value="HIT_2"/>
    <property type="match status" value="2"/>
</dbReference>
<organism evidence="9 10">
    <name type="scientific">Papilio machaon</name>
    <name type="common">Old World swallowtail butterfly</name>
    <dbReference type="NCBI Taxonomy" id="76193"/>
    <lineage>
        <taxon>Eukaryota</taxon>
        <taxon>Metazoa</taxon>
        <taxon>Ecdysozoa</taxon>
        <taxon>Arthropoda</taxon>
        <taxon>Hexapoda</taxon>
        <taxon>Insecta</taxon>
        <taxon>Pterygota</taxon>
        <taxon>Neoptera</taxon>
        <taxon>Endopterygota</taxon>
        <taxon>Lepidoptera</taxon>
        <taxon>Glossata</taxon>
        <taxon>Ditrysia</taxon>
        <taxon>Papilionoidea</taxon>
        <taxon>Papilionidae</taxon>
        <taxon>Papilioninae</taxon>
        <taxon>Papilio</taxon>
    </lineage>
</organism>
<feature type="domain" description="HIT" evidence="8">
    <location>
        <begin position="63"/>
        <end position="171"/>
    </location>
</feature>
<dbReference type="AlphaFoldDB" id="A0A0N0PEQ2"/>
<evidence type="ECO:0000256" key="5">
    <source>
        <dbReference type="ARBA" id="ARBA00039802"/>
    </source>
</evidence>
<comment type="similarity">
    <text evidence="4">Belongs to the HINT family.</text>
</comment>
<reference evidence="9 10" key="1">
    <citation type="journal article" date="2015" name="Nat. Commun.">
        <title>Outbred genome sequencing and CRISPR/Cas9 gene editing in butterflies.</title>
        <authorList>
            <person name="Li X."/>
            <person name="Fan D."/>
            <person name="Zhang W."/>
            <person name="Liu G."/>
            <person name="Zhang L."/>
            <person name="Zhao L."/>
            <person name="Fang X."/>
            <person name="Chen L."/>
            <person name="Dong Y."/>
            <person name="Chen Y."/>
            <person name="Ding Y."/>
            <person name="Zhao R."/>
            <person name="Feng M."/>
            <person name="Zhu Y."/>
            <person name="Feng Y."/>
            <person name="Jiang X."/>
            <person name="Zhu D."/>
            <person name="Xiang H."/>
            <person name="Feng X."/>
            <person name="Li S."/>
            <person name="Wang J."/>
            <person name="Zhang G."/>
            <person name="Kronforst M.R."/>
            <person name="Wang W."/>
        </authorList>
    </citation>
    <scope>NUCLEOTIDE SEQUENCE [LARGE SCALE GENOMIC DNA]</scope>
    <source>
        <strain evidence="9">Ya'a_city_454_Pm</strain>
        <tissue evidence="9">Whole body</tissue>
    </source>
</reference>
<evidence type="ECO:0000313" key="9">
    <source>
        <dbReference type="EMBL" id="KPJ20226.1"/>
    </source>
</evidence>
<dbReference type="GO" id="GO:0016787">
    <property type="term" value="F:hydrolase activity"/>
    <property type="evidence" value="ECO:0007669"/>
    <property type="project" value="UniProtKB-KW"/>
</dbReference>
<dbReference type="InterPro" id="IPR001310">
    <property type="entry name" value="Histidine_triad_HIT"/>
</dbReference>
<dbReference type="Gene3D" id="3.30.428.10">
    <property type="entry name" value="HIT-like"/>
    <property type="match status" value="2"/>
</dbReference>